<comment type="similarity">
    <text evidence="3 12">Belongs to the methylenetetrahydrofolate reductase family.</text>
</comment>
<dbReference type="AlphaFoldDB" id="A0A328BFY9"/>
<reference evidence="14 15" key="1">
    <citation type="submission" date="2018-05" db="EMBL/GenBank/DDBJ databases">
        <authorList>
            <person name="Lanie J.A."/>
            <person name="Ng W.-L."/>
            <person name="Kazmierczak K.M."/>
            <person name="Andrzejewski T.M."/>
            <person name="Davidsen T.M."/>
            <person name="Wayne K.J."/>
            <person name="Tettelin H."/>
            <person name="Glass J.I."/>
            <person name="Rusch D."/>
            <person name="Podicherti R."/>
            <person name="Tsui H.-C.T."/>
            <person name="Winkler M.E."/>
        </authorList>
    </citation>
    <scope>NUCLEOTIDE SEQUENCE [LARGE SCALE GENOMIC DNA]</scope>
    <source>
        <strain evidence="14 15">BUT-10</strain>
    </source>
</reference>
<evidence type="ECO:0000256" key="7">
    <source>
        <dbReference type="ARBA" id="ARBA00023002"/>
    </source>
</evidence>
<dbReference type="InterPro" id="IPR004620">
    <property type="entry name" value="MTHF_reductase_bac"/>
</dbReference>
<dbReference type="GO" id="GO:0009086">
    <property type="term" value="P:methionine biosynthetic process"/>
    <property type="evidence" value="ECO:0007669"/>
    <property type="project" value="UniProtKB-KW"/>
</dbReference>
<evidence type="ECO:0000256" key="12">
    <source>
        <dbReference type="RuleBase" id="RU003862"/>
    </source>
</evidence>
<evidence type="ECO:0000256" key="1">
    <source>
        <dbReference type="ARBA" id="ARBA00001974"/>
    </source>
</evidence>
<dbReference type="OrthoDB" id="9812555at2"/>
<evidence type="ECO:0000256" key="4">
    <source>
        <dbReference type="ARBA" id="ARBA00022605"/>
    </source>
</evidence>
<dbReference type="GO" id="GO:0035999">
    <property type="term" value="P:tetrahydrofolate interconversion"/>
    <property type="evidence" value="ECO:0007669"/>
    <property type="project" value="UniProtKB-UniPathway"/>
</dbReference>
<comment type="catalytic activity">
    <reaction evidence="11">
        <text>(6S)-5-methyl-5,6,7,8-tetrahydrofolate + NAD(+) = (6R)-5,10-methylene-5,6,7,8-tetrahydrofolate + NADH + H(+)</text>
        <dbReference type="Rhea" id="RHEA:19821"/>
        <dbReference type="ChEBI" id="CHEBI:15378"/>
        <dbReference type="ChEBI" id="CHEBI:15636"/>
        <dbReference type="ChEBI" id="CHEBI:18608"/>
        <dbReference type="ChEBI" id="CHEBI:57540"/>
        <dbReference type="ChEBI" id="CHEBI:57945"/>
        <dbReference type="EC" id="1.5.1.54"/>
    </reaction>
    <physiologicalReaction direction="right-to-left" evidence="11">
        <dbReference type="Rhea" id="RHEA:19823"/>
    </physiologicalReaction>
</comment>
<dbReference type="Gene3D" id="3.20.20.220">
    <property type="match status" value="1"/>
</dbReference>
<dbReference type="GO" id="GO:0005829">
    <property type="term" value="C:cytosol"/>
    <property type="evidence" value="ECO:0007669"/>
    <property type="project" value="InterPro"/>
</dbReference>
<dbReference type="UniPathway" id="UPA00193"/>
<keyword evidence="5 12" id="KW-0285">Flavoprotein</keyword>
<dbReference type="GO" id="GO:0071949">
    <property type="term" value="F:FAD binding"/>
    <property type="evidence" value="ECO:0007669"/>
    <property type="project" value="TreeGrafter"/>
</dbReference>
<evidence type="ECO:0000256" key="11">
    <source>
        <dbReference type="ARBA" id="ARBA00048628"/>
    </source>
</evidence>
<dbReference type="InterPro" id="IPR029041">
    <property type="entry name" value="FAD-linked_oxidoreductase-like"/>
</dbReference>
<keyword evidence="7 12" id="KW-0560">Oxidoreductase</keyword>
<evidence type="ECO:0000313" key="14">
    <source>
        <dbReference type="EMBL" id="RAK65491.1"/>
    </source>
</evidence>
<evidence type="ECO:0000256" key="9">
    <source>
        <dbReference type="ARBA" id="ARBA00023167"/>
    </source>
</evidence>
<dbReference type="CDD" id="cd00537">
    <property type="entry name" value="MTHFR"/>
    <property type="match status" value="1"/>
</dbReference>
<dbReference type="NCBIfam" id="TIGR00676">
    <property type="entry name" value="fadh2"/>
    <property type="match status" value="1"/>
</dbReference>
<name>A0A328BFY9_9CAUL</name>
<dbReference type="EC" id="1.5.1.54" evidence="12"/>
<keyword evidence="6 12" id="KW-0274">FAD</keyword>
<keyword evidence="15" id="KW-1185">Reference proteome</keyword>
<dbReference type="PANTHER" id="PTHR45754:SF3">
    <property type="entry name" value="METHYLENETETRAHYDROFOLATE REDUCTASE (NADPH)"/>
    <property type="match status" value="1"/>
</dbReference>
<dbReference type="RefSeq" id="WP_111276087.1">
    <property type="nucleotide sequence ID" value="NZ_QFYS01000004.1"/>
</dbReference>
<evidence type="ECO:0000256" key="3">
    <source>
        <dbReference type="ARBA" id="ARBA00006743"/>
    </source>
</evidence>
<dbReference type="GO" id="GO:0106312">
    <property type="term" value="F:methylenetetrahydrofolate reductase (NADH) activity"/>
    <property type="evidence" value="ECO:0007669"/>
    <property type="project" value="UniProtKB-EC"/>
</dbReference>
<accession>A0A328BFY9</accession>
<evidence type="ECO:0000256" key="6">
    <source>
        <dbReference type="ARBA" id="ARBA00022827"/>
    </source>
</evidence>
<sequence>MSPTDTALGPIARAGVGGQPRPNVSFEFSPPKTAEAEEKLWEAIRRLEPLNPSFVSVTYGAGGSTRDRTHRTVLRMLQETALKPAAHLTCVEASRAEVDEVIRDYWASGIRHIVALRGDPPGQIGGAYTPRADGYANATELTAGIRAIGDFEVSVGLYPHVHPESPSIDHDIDVLKAKIDAGATRAITQFFFDVDGFLRFMDRVRKAGVTIPISPGIMPVTNYAGLKKMSGPIGIQLPGWLGNLFDGLDKDPETRRLIAASVASEMCARLAEEGFGDFHFYTLNRADLTYAICRVLGVREPAPEPKEAAA</sequence>
<organism evidence="14 15">
    <name type="scientific">Phenylobacterium kunshanense</name>
    <dbReference type="NCBI Taxonomy" id="1445034"/>
    <lineage>
        <taxon>Bacteria</taxon>
        <taxon>Pseudomonadati</taxon>
        <taxon>Pseudomonadota</taxon>
        <taxon>Alphaproteobacteria</taxon>
        <taxon>Caulobacterales</taxon>
        <taxon>Caulobacteraceae</taxon>
        <taxon>Phenylobacterium</taxon>
    </lineage>
</organism>
<comment type="pathway">
    <text evidence="10">Amino-acid biosynthesis; L-methionine biosynthesis via de novo pathway.</text>
</comment>
<gene>
    <name evidence="14" type="primary">metF</name>
    <name evidence="14" type="ORF">DJ019_11050</name>
</gene>
<dbReference type="PANTHER" id="PTHR45754">
    <property type="entry name" value="METHYLENETETRAHYDROFOLATE REDUCTASE"/>
    <property type="match status" value="1"/>
</dbReference>
<evidence type="ECO:0000256" key="10">
    <source>
        <dbReference type="ARBA" id="ARBA00034478"/>
    </source>
</evidence>
<proteinExistence type="inferred from homology"/>
<dbReference type="SUPFAM" id="SSF51730">
    <property type="entry name" value="FAD-linked oxidoreductase"/>
    <property type="match status" value="1"/>
</dbReference>
<dbReference type="Pfam" id="PF02219">
    <property type="entry name" value="MTHFR"/>
    <property type="match status" value="1"/>
</dbReference>
<evidence type="ECO:0000256" key="5">
    <source>
        <dbReference type="ARBA" id="ARBA00022630"/>
    </source>
</evidence>
<evidence type="ECO:0000256" key="13">
    <source>
        <dbReference type="SAM" id="MobiDB-lite"/>
    </source>
</evidence>
<comment type="caution">
    <text evidence="14">The sequence shown here is derived from an EMBL/GenBank/DDBJ whole genome shotgun (WGS) entry which is preliminary data.</text>
</comment>
<keyword evidence="4" id="KW-0028">Amino-acid biosynthesis</keyword>
<protein>
    <recommendedName>
        <fullName evidence="12">Methylenetetrahydrofolate reductase</fullName>
        <ecNumber evidence="12">1.5.1.54</ecNumber>
    </recommendedName>
</protein>
<dbReference type="InterPro" id="IPR003171">
    <property type="entry name" value="Mehydrof_redctse-like"/>
</dbReference>
<dbReference type="EMBL" id="QFYS01000004">
    <property type="protein sequence ID" value="RAK65491.1"/>
    <property type="molecule type" value="Genomic_DNA"/>
</dbReference>
<keyword evidence="9" id="KW-0486">Methionine biosynthesis</keyword>
<dbReference type="Proteomes" id="UP000249524">
    <property type="component" value="Unassembled WGS sequence"/>
</dbReference>
<comment type="cofactor">
    <cofactor evidence="1 12">
        <name>FAD</name>
        <dbReference type="ChEBI" id="CHEBI:57692"/>
    </cofactor>
</comment>
<evidence type="ECO:0000256" key="8">
    <source>
        <dbReference type="ARBA" id="ARBA00023027"/>
    </source>
</evidence>
<evidence type="ECO:0000313" key="15">
    <source>
        <dbReference type="Proteomes" id="UP000249524"/>
    </source>
</evidence>
<evidence type="ECO:0000256" key="2">
    <source>
        <dbReference type="ARBA" id="ARBA00004777"/>
    </source>
</evidence>
<comment type="pathway">
    <text evidence="2 12">One-carbon metabolism; tetrahydrofolate interconversion.</text>
</comment>
<feature type="region of interest" description="Disordered" evidence="13">
    <location>
        <begin position="1"/>
        <end position="30"/>
    </location>
</feature>
<keyword evidence="8" id="KW-0520">NAD</keyword>